<dbReference type="EMBL" id="AP023322">
    <property type="protein sequence ID" value="BCI64567.1"/>
    <property type="molecule type" value="Genomic_DNA"/>
</dbReference>
<keyword evidence="1" id="KW-0812">Transmembrane</keyword>
<evidence type="ECO:0000313" key="3">
    <source>
        <dbReference type="Proteomes" id="UP000594042"/>
    </source>
</evidence>
<dbReference type="InterPro" id="IPR010380">
    <property type="entry name" value="DUF975"/>
</dbReference>
<name>A0A7G1I547_9BACT</name>
<evidence type="ECO:0000313" key="2">
    <source>
        <dbReference type="EMBL" id="BCI64567.1"/>
    </source>
</evidence>
<protein>
    <submittedName>
        <fullName evidence="2">Membrane protein</fullName>
    </submittedName>
</protein>
<keyword evidence="3" id="KW-1185">Reference proteome</keyword>
<feature type="transmembrane region" description="Helical" evidence="1">
    <location>
        <begin position="47"/>
        <end position="72"/>
    </location>
</feature>
<dbReference type="KEGG" id="copr:Cop2CBH44_29200"/>
<evidence type="ECO:0000256" key="1">
    <source>
        <dbReference type="SAM" id="Phobius"/>
    </source>
</evidence>
<feature type="transmembrane region" description="Helical" evidence="1">
    <location>
        <begin position="93"/>
        <end position="117"/>
    </location>
</feature>
<dbReference type="PANTHER" id="PTHR40076:SF1">
    <property type="entry name" value="MEMBRANE PROTEIN"/>
    <property type="match status" value="1"/>
</dbReference>
<keyword evidence="1" id="KW-0472">Membrane</keyword>
<accession>A0A7G1I547</accession>
<dbReference type="RefSeq" id="WP_246469134.1">
    <property type="nucleotide sequence ID" value="NZ_AP023322.1"/>
</dbReference>
<dbReference type="PANTHER" id="PTHR40076">
    <property type="entry name" value="MEMBRANE PROTEIN-RELATED"/>
    <property type="match status" value="1"/>
</dbReference>
<proteinExistence type="predicted"/>
<feature type="transmembrane region" description="Helical" evidence="1">
    <location>
        <begin position="155"/>
        <end position="184"/>
    </location>
</feature>
<dbReference type="Proteomes" id="UP000594042">
    <property type="component" value="Chromosome"/>
</dbReference>
<organism evidence="2 3">
    <name type="scientific">Coprobacter secundus subsp. similis</name>
    <dbReference type="NCBI Taxonomy" id="2751153"/>
    <lineage>
        <taxon>Bacteria</taxon>
        <taxon>Pseudomonadati</taxon>
        <taxon>Bacteroidota</taxon>
        <taxon>Bacteroidia</taxon>
        <taxon>Bacteroidales</taxon>
        <taxon>Barnesiellaceae</taxon>
        <taxon>Coprobacter</taxon>
    </lineage>
</organism>
<dbReference type="Pfam" id="PF06161">
    <property type="entry name" value="DUF975"/>
    <property type="match status" value="1"/>
</dbReference>
<dbReference type="AlphaFoldDB" id="A0A7G1I547"/>
<feature type="transmembrane region" description="Helical" evidence="1">
    <location>
        <begin position="21"/>
        <end position="41"/>
    </location>
</feature>
<keyword evidence="1" id="KW-1133">Transmembrane helix</keyword>
<gene>
    <name evidence="2" type="ORF">Cop2CBH44_29200</name>
</gene>
<reference evidence="3" key="1">
    <citation type="submission" date="2020-07" db="EMBL/GenBank/DDBJ databases">
        <title>Complete genome sequencing of Coprobacter sp. strain 2CBH44.</title>
        <authorList>
            <person name="Sakamoto M."/>
            <person name="Murakami T."/>
            <person name="Mori H."/>
        </authorList>
    </citation>
    <scope>NUCLEOTIDE SEQUENCE [LARGE SCALE GENOMIC DNA]</scope>
    <source>
        <strain evidence="3">2CBH44</strain>
    </source>
</reference>
<sequence length="206" mass="23521">MESYKSSDFKNQALAALSGNWKPSVAVSLVALFIVCVIAAFAKSYSFIYLILYFGVAVPVMIGLLYSFYDLFRDRKIPEVSDLILPFQQFKRMFVCYILVYVYTFLWTLLLIVPGIIKGLSYSMTFYILRDRPELVPSQAIDESMRMMEGHKADLFILMLSFIGWAILATITVIGLIWFIPYVYTASAAFYERLKADKGTIIPIAE</sequence>